<protein>
    <recommendedName>
        <fullName evidence="2">DUF7907 domain-containing protein</fullName>
    </recommendedName>
</protein>
<dbReference type="GeneID" id="89932196"/>
<evidence type="ECO:0000256" key="1">
    <source>
        <dbReference type="SAM" id="SignalP"/>
    </source>
</evidence>
<gene>
    <name evidence="3" type="ORF">LTR77_010871</name>
</gene>
<organism evidence="3 4">
    <name type="scientific">Saxophila tyrrhenica</name>
    <dbReference type="NCBI Taxonomy" id="1690608"/>
    <lineage>
        <taxon>Eukaryota</taxon>
        <taxon>Fungi</taxon>
        <taxon>Dikarya</taxon>
        <taxon>Ascomycota</taxon>
        <taxon>Pezizomycotina</taxon>
        <taxon>Dothideomycetes</taxon>
        <taxon>Dothideomycetidae</taxon>
        <taxon>Mycosphaerellales</taxon>
        <taxon>Extremaceae</taxon>
        <taxon>Saxophila</taxon>
    </lineage>
</organism>
<name>A0AAV9NX12_9PEZI</name>
<dbReference type="EMBL" id="JAVRRT010000027">
    <property type="protein sequence ID" value="KAK5163285.1"/>
    <property type="molecule type" value="Genomic_DNA"/>
</dbReference>
<proteinExistence type="predicted"/>
<accession>A0AAV9NX12</accession>
<keyword evidence="4" id="KW-1185">Reference proteome</keyword>
<comment type="caution">
    <text evidence="3">The sequence shown here is derived from an EMBL/GenBank/DDBJ whole genome shotgun (WGS) entry which is preliminary data.</text>
</comment>
<dbReference type="AlphaFoldDB" id="A0AAV9NX12"/>
<dbReference type="RefSeq" id="XP_064653810.1">
    <property type="nucleotide sequence ID" value="XM_064808088.1"/>
</dbReference>
<evidence type="ECO:0000259" key="2">
    <source>
        <dbReference type="Pfam" id="PF25484"/>
    </source>
</evidence>
<feature type="chain" id="PRO_5043900312" description="DUF7907 domain-containing protein" evidence="1">
    <location>
        <begin position="19"/>
        <end position="234"/>
    </location>
</feature>
<evidence type="ECO:0000313" key="3">
    <source>
        <dbReference type="EMBL" id="KAK5163285.1"/>
    </source>
</evidence>
<feature type="signal peptide" evidence="1">
    <location>
        <begin position="1"/>
        <end position="18"/>
    </location>
</feature>
<dbReference type="InterPro" id="IPR057229">
    <property type="entry name" value="DUF7907"/>
</dbReference>
<evidence type="ECO:0000313" key="4">
    <source>
        <dbReference type="Proteomes" id="UP001337655"/>
    </source>
</evidence>
<sequence>MARSLQFLVLGITGLAAAKTTCSEKATSATPTPQLSCTTSSNFRLVADVISGDLAPSIQDWAVSSYHIGACYDYAILQPNDGSSPDYSRAFYVNGTAADARDKTSDIITDGATPPVPYGVIIPSANETDQDDRRPVQINCGYGTAGVVVSRGSSMKPHLRYVDKTADTRFGGWYACDSDLPYGPAVVLYYRDREEAIPEECAELTLYTQCIEHVSTVDDNARPAPCEEIIEDED</sequence>
<reference evidence="3 4" key="1">
    <citation type="submission" date="2023-08" db="EMBL/GenBank/DDBJ databases">
        <title>Black Yeasts Isolated from many extreme environments.</title>
        <authorList>
            <person name="Coleine C."/>
            <person name="Stajich J.E."/>
            <person name="Selbmann L."/>
        </authorList>
    </citation>
    <scope>NUCLEOTIDE SEQUENCE [LARGE SCALE GENOMIC DNA]</scope>
    <source>
        <strain evidence="3 4">CCFEE 5935</strain>
    </source>
</reference>
<keyword evidence="1" id="KW-0732">Signal</keyword>
<feature type="domain" description="DUF7907" evidence="2">
    <location>
        <begin position="40"/>
        <end position="210"/>
    </location>
</feature>
<dbReference type="Pfam" id="PF25484">
    <property type="entry name" value="DUF7907"/>
    <property type="match status" value="1"/>
</dbReference>
<dbReference type="Proteomes" id="UP001337655">
    <property type="component" value="Unassembled WGS sequence"/>
</dbReference>